<reference evidence="1 2" key="1">
    <citation type="journal article" date="2018" name="Sci. Rep.">
        <title>Comparative genomics provides insights into the lifestyle and reveals functional heterogeneity of dark septate endophytic fungi.</title>
        <authorList>
            <person name="Knapp D.G."/>
            <person name="Nemeth J.B."/>
            <person name="Barry K."/>
            <person name="Hainaut M."/>
            <person name="Henrissat B."/>
            <person name="Johnson J."/>
            <person name="Kuo A."/>
            <person name="Lim J.H.P."/>
            <person name="Lipzen A."/>
            <person name="Nolan M."/>
            <person name="Ohm R.A."/>
            <person name="Tamas L."/>
            <person name="Grigoriev I.V."/>
            <person name="Spatafora J.W."/>
            <person name="Nagy L.G."/>
            <person name="Kovacs G.M."/>
        </authorList>
    </citation>
    <scope>NUCLEOTIDE SEQUENCE [LARGE SCALE GENOMIC DNA]</scope>
    <source>
        <strain evidence="1 2">DSE2036</strain>
    </source>
</reference>
<gene>
    <name evidence="1" type="ORF">DM02DRAFT_636385</name>
</gene>
<organism evidence="1 2">
    <name type="scientific">Periconia macrospinosa</name>
    <dbReference type="NCBI Taxonomy" id="97972"/>
    <lineage>
        <taxon>Eukaryota</taxon>
        <taxon>Fungi</taxon>
        <taxon>Dikarya</taxon>
        <taxon>Ascomycota</taxon>
        <taxon>Pezizomycotina</taxon>
        <taxon>Dothideomycetes</taxon>
        <taxon>Pleosporomycetidae</taxon>
        <taxon>Pleosporales</taxon>
        <taxon>Massarineae</taxon>
        <taxon>Periconiaceae</taxon>
        <taxon>Periconia</taxon>
    </lineage>
</organism>
<protein>
    <submittedName>
        <fullName evidence="1">Uncharacterized protein</fullName>
    </submittedName>
</protein>
<evidence type="ECO:0000313" key="1">
    <source>
        <dbReference type="EMBL" id="PVH91044.1"/>
    </source>
</evidence>
<dbReference type="AlphaFoldDB" id="A0A2V1D1B9"/>
<keyword evidence="2" id="KW-1185">Reference proteome</keyword>
<dbReference type="EMBL" id="KZ805982">
    <property type="protein sequence ID" value="PVH91044.1"/>
    <property type="molecule type" value="Genomic_DNA"/>
</dbReference>
<name>A0A2V1D1B9_9PLEO</name>
<dbReference type="OrthoDB" id="9977870at2759"/>
<accession>A0A2V1D1B9</accession>
<proteinExistence type="predicted"/>
<dbReference type="STRING" id="97972.A0A2V1D1B9"/>
<evidence type="ECO:0000313" key="2">
    <source>
        <dbReference type="Proteomes" id="UP000244855"/>
    </source>
</evidence>
<sequence length="258" mass="29332">MEMYSLDPVTAKLVIELQLEGVYEILSELPAGSDEHAAFRAIKTSFQDIIQVLKGQCCAQNLLKTGHVTQLQFERLIWEWRQAIKITILLVSLADHLPPELDNFQAEGFSDEHESALYCTSTIVNSIENVATSQGYVLLSLHFENDGDANIKTMEEREYQNSSISKPSPSKGKRKAIASPEGVRPTYRVCSACMKQFPRFDLAELKCKREDDVGYHAYCRRCLIDLFEFSLKDTTLLRPQCCGVRIPYSHVFIFSRHS</sequence>
<dbReference type="Proteomes" id="UP000244855">
    <property type="component" value="Unassembled WGS sequence"/>
</dbReference>